<keyword evidence="1" id="KW-1133">Transmembrane helix</keyword>
<dbReference type="OrthoDB" id="5700441at2"/>
<feature type="transmembrane region" description="Helical" evidence="1">
    <location>
        <begin position="6"/>
        <end position="24"/>
    </location>
</feature>
<accession>A0A1G7CH45</accession>
<dbReference type="EMBL" id="FNAS01000008">
    <property type="protein sequence ID" value="SDE37745.1"/>
    <property type="molecule type" value="Genomic_DNA"/>
</dbReference>
<dbReference type="RefSeq" id="WP_092736502.1">
    <property type="nucleotide sequence ID" value="NZ_FNAS01000008.1"/>
</dbReference>
<gene>
    <name evidence="2" type="ORF">SAMN05421544_10820</name>
</gene>
<keyword evidence="1" id="KW-0812">Transmembrane</keyword>
<evidence type="ECO:0008006" key="4">
    <source>
        <dbReference type="Google" id="ProtNLM"/>
    </source>
</evidence>
<name>A0A1G7CH45_9FLAO</name>
<evidence type="ECO:0000256" key="1">
    <source>
        <dbReference type="SAM" id="Phobius"/>
    </source>
</evidence>
<dbReference type="Pfam" id="PF14014">
    <property type="entry name" value="DUF4230"/>
    <property type="match status" value="1"/>
</dbReference>
<evidence type="ECO:0000313" key="2">
    <source>
        <dbReference type="EMBL" id="SDE37745.1"/>
    </source>
</evidence>
<dbReference type="STRING" id="1071918.SAMN05421544_10820"/>
<protein>
    <recommendedName>
        <fullName evidence="4">DUF4230 domain-containing protein</fullName>
    </recommendedName>
</protein>
<dbReference type="InterPro" id="IPR025324">
    <property type="entry name" value="DUF4230"/>
</dbReference>
<dbReference type="AlphaFoldDB" id="A0A1G7CH45"/>
<sequence>MSKLKIGIGFLAGILLSLLVFFAWKGFTKKNEDKSVSDYYIITNQISKMNKMVVMEQNLSMMQKTTISHELFGSSYLPSSDKHIITFTKTNVQVSYDLSKMKIKVDSLNKKLIIETLPQPKITIIPSVEIQSMDDSFYNRFSQKDIKHITQKAKDAAYKMVDQEKLKEAGKKQLISNLKEIFVLAKALNYKVVDNTNEIPLDLY</sequence>
<organism evidence="2 3">
    <name type="scientific">Riemerella columbipharyngis</name>
    <dbReference type="NCBI Taxonomy" id="1071918"/>
    <lineage>
        <taxon>Bacteria</taxon>
        <taxon>Pseudomonadati</taxon>
        <taxon>Bacteroidota</taxon>
        <taxon>Flavobacteriia</taxon>
        <taxon>Flavobacteriales</taxon>
        <taxon>Weeksellaceae</taxon>
        <taxon>Riemerella</taxon>
    </lineage>
</organism>
<proteinExistence type="predicted"/>
<keyword evidence="3" id="KW-1185">Reference proteome</keyword>
<keyword evidence="1" id="KW-0472">Membrane</keyword>
<dbReference type="Proteomes" id="UP000198517">
    <property type="component" value="Unassembled WGS sequence"/>
</dbReference>
<reference evidence="2 3" key="1">
    <citation type="submission" date="2016-10" db="EMBL/GenBank/DDBJ databases">
        <authorList>
            <person name="de Groot N.N."/>
        </authorList>
    </citation>
    <scope>NUCLEOTIDE SEQUENCE [LARGE SCALE GENOMIC DNA]</scope>
    <source>
        <strain evidence="2 3">DSM 24015</strain>
    </source>
</reference>
<evidence type="ECO:0000313" key="3">
    <source>
        <dbReference type="Proteomes" id="UP000198517"/>
    </source>
</evidence>